<evidence type="ECO:0000313" key="1">
    <source>
        <dbReference type="EMBL" id="TBU64260.1"/>
    </source>
</evidence>
<dbReference type="EMBL" id="ML145086">
    <property type="protein sequence ID" value="TBU64260.1"/>
    <property type="molecule type" value="Genomic_DNA"/>
</dbReference>
<dbReference type="Proteomes" id="UP000292082">
    <property type="component" value="Unassembled WGS sequence"/>
</dbReference>
<dbReference type="AlphaFoldDB" id="A0A4Q9QAH9"/>
<gene>
    <name evidence="1" type="ORF">BD310DRAFT_806763</name>
</gene>
<sequence>MASASPVDTLPIDVWHHIFKFAYTDGGFIGATLSRISRSFRAVSAPYRFHSVRLSKIKGIEKFLAAYEAALADAAASSTDPPRVRHLLFTFLPGEVDMIILEGSFHMRDWHSWQMAKIDWNTRFVARVTRLFELVASHLETFAVLQCPEVVLPFVRCPQFPALRELTLLHEDALFVYTPKKAYSWMEPKDADFCGSGTPPTYEELAASPLFPALERLHLARGYWGPTLPLWDAVAPRLTHLRISGADVLAGLPLWDALSGKPQAFSDLVALVVQPKLKGAETGVDETQAEPLEAVVERLRQVETECPSLDAILVPAVIASPDVDGLWDWTEWLIKEWTARAVGERGPWVTKESEKQL</sequence>
<evidence type="ECO:0000313" key="2">
    <source>
        <dbReference type="Proteomes" id="UP000292082"/>
    </source>
</evidence>
<keyword evidence="2" id="KW-1185">Reference proteome</keyword>
<dbReference type="STRING" id="114155.A0A4Q9QAH9"/>
<proteinExistence type="predicted"/>
<organism evidence="1 2">
    <name type="scientific">Dichomitus squalens</name>
    <dbReference type="NCBI Taxonomy" id="114155"/>
    <lineage>
        <taxon>Eukaryota</taxon>
        <taxon>Fungi</taxon>
        <taxon>Dikarya</taxon>
        <taxon>Basidiomycota</taxon>
        <taxon>Agaricomycotina</taxon>
        <taxon>Agaricomycetes</taxon>
        <taxon>Polyporales</taxon>
        <taxon>Polyporaceae</taxon>
        <taxon>Dichomitus</taxon>
    </lineage>
</organism>
<accession>A0A4Q9QAH9</accession>
<name>A0A4Q9QAH9_9APHY</name>
<reference evidence="1 2" key="1">
    <citation type="submission" date="2019-01" db="EMBL/GenBank/DDBJ databases">
        <title>Draft genome sequences of three monokaryotic isolates of the white-rot basidiomycete fungus Dichomitus squalens.</title>
        <authorList>
            <consortium name="DOE Joint Genome Institute"/>
            <person name="Lopez S.C."/>
            <person name="Andreopoulos B."/>
            <person name="Pangilinan J."/>
            <person name="Lipzen A."/>
            <person name="Riley R."/>
            <person name="Ahrendt S."/>
            <person name="Ng V."/>
            <person name="Barry K."/>
            <person name="Daum C."/>
            <person name="Grigoriev I.V."/>
            <person name="Hilden K.S."/>
            <person name="Makela M.R."/>
            <person name="de Vries R.P."/>
        </authorList>
    </citation>
    <scope>NUCLEOTIDE SEQUENCE [LARGE SCALE GENOMIC DNA]</scope>
    <source>
        <strain evidence="1 2">CBS 464.89</strain>
    </source>
</reference>
<protein>
    <submittedName>
        <fullName evidence="1">Uncharacterized protein</fullName>
    </submittedName>
</protein>